<evidence type="ECO:0000313" key="4">
    <source>
        <dbReference type="EMBL" id="USH00839.1"/>
    </source>
</evidence>
<evidence type="ECO:0000259" key="3">
    <source>
        <dbReference type="PROSITE" id="PS51146"/>
    </source>
</evidence>
<evidence type="ECO:0000256" key="1">
    <source>
        <dbReference type="ARBA" id="ARBA00022741"/>
    </source>
</evidence>
<dbReference type="Gene3D" id="3.40.50.300">
    <property type="entry name" value="P-loop containing nucleotide triphosphate hydrolases"/>
    <property type="match status" value="1"/>
</dbReference>
<feature type="domain" description="KaiC" evidence="3">
    <location>
        <begin position="11"/>
        <end position="237"/>
    </location>
</feature>
<keyword evidence="2" id="KW-0067">ATP-binding</keyword>
<evidence type="ECO:0000256" key="2">
    <source>
        <dbReference type="ARBA" id="ARBA00022840"/>
    </source>
</evidence>
<evidence type="ECO:0000313" key="5">
    <source>
        <dbReference type="Proteomes" id="UP001056425"/>
    </source>
</evidence>
<dbReference type="InterPro" id="IPR014774">
    <property type="entry name" value="KaiC-like_dom"/>
</dbReference>
<dbReference type="SUPFAM" id="SSF52540">
    <property type="entry name" value="P-loop containing nucleoside triphosphate hydrolases"/>
    <property type="match status" value="1"/>
</dbReference>
<dbReference type="InterPro" id="IPR010624">
    <property type="entry name" value="KaiC_dom"/>
</dbReference>
<dbReference type="InterPro" id="IPR027417">
    <property type="entry name" value="P-loop_NTPase"/>
</dbReference>
<gene>
    <name evidence="4" type="ORF">K1720_02070</name>
</gene>
<organism evidence="4 5">
    <name type="scientific">Thermococcus argininiproducens</name>
    <dbReference type="NCBI Taxonomy" id="2866384"/>
    <lineage>
        <taxon>Archaea</taxon>
        <taxon>Methanobacteriati</taxon>
        <taxon>Methanobacteriota</taxon>
        <taxon>Thermococci</taxon>
        <taxon>Thermococcales</taxon>
        <taxon>Thermococcaceae</taxon>
        <taxon>Thermococcus</taxon>
    </lineage>
</organism>
<dbReference type="Proteomes" id="UP001056425">
    <property type="component" value="Chromosome"/>
</dbReference>
<dbReference type="EMBL" id="CP080572">
    <property type="protein sequence ID" value="USH00839.1"/>
    <property type="molecule type" value="Genomic_DNA"/>
</dbReference>
<sequence length="237" mass="26885">MMENKSLPIYTRVSTGVKGLDSLIGGGLIPGRVYVVTGPPGSGKTTLGIQFLVEGAKNGEKGIYISLVDDPKTIIQDMLYYKFNLLSHIRSKRIVIYDLGAVLTQGSKKPTWAEILEEIKSIILHENAKRVVIDSFTPLEFMVKDPENKRKEVVRLIKLLSTMEITAIIITEMMESEKYTDDYYVASGVIMMHHFMRQYNMIRALQILKMRGTSHDNNLKKIKITENGIEVYNEAPW</sequence>
<dbReference type="Pfam" id="PF06745">
    <property type="entry name" value="ATPase"/>
    <property type="match status" value="1"/>
</dbReference>
<dbReference type="GO" id="GO:0005524">
    <property type="term" value="F:ATP binding"/>
    <property type="evidence" value="ECO:0007669"/>
    <property type="project" value="UniProtKB-KW"/>
</dbReference>
<keyword evidence="5" id="KW-1185">Reference proteome</keyword>
<dbReference type="PROSITE" id="PS51146">
    <property type="entry name" value="KAIC"/>
    <property type="match status" value="1"/>
</dbReference>
<keyword evidence="1" id="KW-0547">Nucleotide-binding</keyword>
<proteinExistence type="predicted"/>
<accession>A0A9E7MBP0</accession>
<dbReference type="KEGG" id="thei:K1720_02070"/>
<reference evidence="4 5" key="1">
    <citation type="submission" date="2021-08" db="EMBL/GenBank/DDBJ databases">
        <title>Thermococcus onnuriiensis IOH2.</title>
        <authorList>
            <person name="Park Y.-J."/>
        </authorList>
    </citation>
    <scope>NUCLEOTIDE SEQUENCE [LARGE SCALE GENOMIC DNA]</scope>
    <source>
        <strain evidence="4 5">IOH2</strain>
    </source>
</reference>
<dbReference type="AlphaFoldDB" id="A0A9E7MBP0"/>
<dbReference type="PANTHER" id="PTHR43637">
    <property type="entry name" value="UPF0273 PROTEIN TM_0370"/>
    <property type="match status" value="1"/>
</dbReference>
<name>A0A9E7MBP0_9EURY</name>
<protein>
    <submittedName>
        <fullName evidence="4">Recombinase</fullName>
    </submittedName>
</protein>
<dbReference type="PANTHER" id="PTHR43637:SF1">
    <property type="entry name" value="UPF0273 PROTEIN TM_0370"/>
    <property type="match status" value="1"/>
</dbReference>